<keyword evidence="2" id="KW-0472">Membrane</keyword>
<evidence type="ECO:0000313" key="3">
    <source>
        <dbReference type="EMBL" id="VFA88977.1"/>
    </source>
</evidence>
<sequence>MTPRGTDDADFGERPEPPYSAETLADFHAGRLSARAAEHIRSRIQDDPEAQRILAALDRTVDDLRGLPPEPASIPDSVRSGIQATLSSLPACPQGTTPAPEAIPAPVDLDTRRRSRVLSMLLAAAAVVVVAAGTFGLVRQMSPTTDPAPPTLAQRTSPADTLDPGSSASALSVIGRQDGAPFGSVAALRRCTAAHLVPAQVAVVGSGQITYQGRPAAAILLSTGVAGLFDALIVGLDCDTDTPSLLTRGTIGG</sequence>
<dbReference type="GeneID" id="60750529"/>
<feature type="transmembrane region" description="Helical" evidence="2">
    <location>
        <begin position="117"/>
        <end position="138"/>
    </location>
</feature>
<feature type="compositionally biased region" description="Basic and acidic residues" evidence="1">
    <location>
        <begin position="1"/>
        <end position="16"/>
    </location>
</feature>
<keyword evidence="2 3" id="KW-0812">Transmembrane</keyword>
<dbReference type="Proteomes" id="UP000360750">
    <property type="component" value="Unassembled WGS sequence"/>
</dbReference>
<evidence type="ECO:0000313" key="4">
    <source>
        <dbReference type="Proteomes" id="UP000360750"/>
    </source>
</evidence>
<dbReference type="AlphaFoldDB" id="A0ABD7V445"/>
<name>A0ABD7V445_9ACTN</name>
<accession>A0ABD7V445</accession>
<reference evidence="3 4" key="1">
    <citation type="submission" date="2019-02" db="EMBL/GenBank/DDBJ databases">
        <authorList>
            <consortium name="Pathogen Informatics"/>
        </authorList>
    </citation>
    <scope>NUCLEOTIDE SEQUENCE [LARGE SCALE GENOMIC DNA]</scope>
    <source>
        <strain evidence="3 4">3012STDY6756503</strain>
    </source>
</reference>
<dbReference type="EMBL" id="CAACYD010000006">
    <property type="protein sequence ID" value="VFA88977.1"/>
    <property type="molecule type" value="Genomic_DNA"/>
</dbReference>
<protein>
    <submittedName>
        <fullName evidence="3">Predicted transmembrane transcriptional regulator (Anti-sigma factor)</fullName>
    </submittedName>
</protein>
<dbReference type="RefSeq" id="WP_131734453.1">
    <property type="nucleotide sequence ID" value="NZ_CAACYD010000006.1"/>
</dbReference>
<keyword evidence="2" id="KW-1133">Transmembrane helix</keyword>
<comment type="caution">
    <text evidence="3">The sequence shown here is derived from an EMBL/GenBank/DDBJ whole genome shotgun (WGS) entry which is preliminary data.</text>
</comment>
<organism evidence="3 4">
    <name type="scientific">Gordonia paraffinivorans</name>
    <dbReference type="NCBI Taxonomy" id="175628"/>
    <lineage>
        <taxon>Bacteria</taxon>
        <taxon>Bacillati</taxon>
        <taxon>Actinomycetota</taxon>
        <taxon>Actinomycetes</taxon>
        <taxon>Mycobacteriales</taxon>
        <taxon>Gordoniaceae</taxon>
        <taxon>Gordonia</taxon>
    </lineage>
</organism>
<proteinExistence type="predicted"/>
<evidence type="ECO:0000256" key="2">
    <source>
        <dbReference type="SAM" id="Phobius"/>
    </source>
</evidence>
<evidence type="ECO:0000256" key="1">
    <source>
        <dbReference type="SAM" id="MobiDB-lite"/>
    </source>
</evidence>
<feature type="region of interest" description="Disordered" evidence="1">
    <location>
        <begin position="142"/>
        <end position="168"/>
    </location>
</feature>
<feature type="compositionally biased region" description="Polar residues" evidence="1">
    <location>
        <begin position="153"/>
        <end position="168"/>
    </location>
</feature>
<gene>
    <name evidence="3" type="ORF">NCTC8139_02536</name>
</gene>
<feature type="region of interest" description="Disordered" evidence="1">
    <location>
        <begin position="1"/>
        <end position="21"/>
    </location>
</feature>